<dbReference type="Proteomes" id="UP000179227">
    <property type="component" value="Unassembled WGS sequence"/>
</dbReference>
<dbReference type="EMBL" id="MFBS01000017">
    <property type="protein sequence ID" value="OGE09703.1"/>
    <property type="molecule type" value="Genomic_DNA"/>
</dbReference>
<keyword evidence="3 5" id="KW-0687">Ribonucleoprotein</keyword>
<dbReference type="AlphaFoldDB" id="A0A1F5I021"/>
<dbReference type="InterPro" id="IPR047865">
    <property type="entry name" value="Ribosomal_uL10_bac_type"/>
</dbReference>
<dbReference type="InterPro" id="IPR022973">
    <property type="entry name" value="Ribosomal_uL10_bac"/>
</dbReference>
<dbReference type="GO" id="GO:0005840">
    <property type="term" value="C:ribosome"/>
    <property type="evidence" value="ECO:0007669"/>
    <property type="project" value="UniProtKB-KW"/>
</dbReference>
<dbReference type="CDD" id="cd05797">
    <property type="entry name" value="Ribosomal_L10"/>
    <property type="match status" value="1"/>
</dbReference>
<dbReference type="SUPFAM" id="SSF160369">
    <property type="entry name" value="Ribosomal protein L10-like"/>
    <property type="match status" value="1"/>
</dbReference>
<comment type="function">
    <text evidence="5">Forms part of the ribosomal stalk, playing a central role in the interaction of the ribosome with GTP-bound translation factors.</text>
</comment>
<dbReference type="InterPro" id="IPR043141">
    <property type="entry name" value="Ribosomal_uL10-like_sf"/>
</dbReference>
<evidence type="ECO:0000313" key="7">
    <source>
        <dbReference type="Proteomes" id="UP000179227"/>
    </source>
</evidence>
<dbReference type="InterPro" id="IPR001790">
    <property type="entry name" value="Ribosomal_uL10"/>
</dbReference>
<keyword evidence="2 5" id="KW-0689">Ribosomal protein</keyword>
<dbReference type="STRING" id="1797729.A3A60_00025"/>
<evidence type="ECO:0000256" key="5">
    <source>
        <dbReference type="HAMAP-Rule" id="MF_00362"/>
    </source>
</evidence>
<evidence type="ECO:0000256" key="1">
    <source>
        <dbReference type="ARBA" id="ARBA00008889"/>
    </source>
</evidence>
<dbReference type="Pfam" id="PF00466">
    <property type="entry name" value="Ribosomal_L10"/>
    <property type="match status" value="1"/>
</dbReference>
<dbReference type="HAMAP" id="MF_00362">
    <property type="entry name" value="Ribosomal_uL10"/>
    <property type="match status" value="1"/>
</dbReference>
<dbReference type="GO" id="GO:1990904">
    <property type="term" value="C:ribonucleoprotein complex"/>
    <property type="evidence" value="ECO:0007669"/>
    <property type="project" value="UniProtKB-KW"/>
</dbReference>
<reference evidence="6 7" key="1">
    <citation type="journal article" date="2016" name="Nat. Commun.">
        <title>Thousands of microbial genomes shed light on interconnected biogeochemical processes in an aquifer system.</title>
        <authorList>
            <person name="Anantharaman K."/>
            <person name="Brown C.T."/>
            <person name="Hug L.A."/>
            <person name="Sharon I."/>
            <person name="Castelle C.J."/>
            <person name="Probst A.J."/>
            <person name="Thomas B.C."/>
            <person name="Singh A."/>
            <person name="Wilkins M.J."/>
            <person name="Karaoz U."/>
            <person name="Brodie E.L."/>
            <person name="Williams K.H."/>
            <person name="Hubbard S.S."/>
            <person name="Banfield J.F."/>
        </authorList>
    </citation>
    <scope>NUCLEOTIDE SEQUENCE [LARGE SCALE GENOMIC DNA]</scope>
</reference>
<gene>
    <name evidence="5" type="primary">rplJ</name>
    <name evidence="6" type="ORF">A3A60_00025</name>
</gene>
<keyword evidence="5" id="KW-0699">rRNA-binding</keyword>
<dbReference type="NCBIfam" id="NF000955">
    <property type="entry name" value="PRK00099.1-1"/>
    <property type="match status" value="1"/>
</dbReference>
<organism evidence="6 7">
    <name type="scientific">Candidatus Curtissbacteria bacterium RIFCSPLOWO2_01_FULL_42_26</name>
    <dbReference type="NCBI Taxonomy" id="1797729"/>
    <lineage>
        <taxon>Bacteria</taxon>
        <taxon>Candidatus Curtissiibacteriota</taxon>
    </lineage>
</organism>
<name>A0A1F5I021_9BACT</name>
<comment type="similarity">
    <text evidence="1 5">Belongs to the universal ribosomal protein uL10 family.</text>
</comment>
<evidence type="ECO:0000256" key="4">
    <source>
        <dbReference type="ARBA" id="ARBA00035202"/>
    </source>
</evidence>
<protein>
    <recommendedName>
        <fullName evidence="4 5">Large ribosomal subunit protein uL10</fullName>
    </recommendedName>
</protein>
<proteinExistence type="inferred from homology"/>
<dbReference type="Gene3D" id="6.10.250.290">
    <property type="match status" value="1"/>
</dbReference>
<dbReference type="Gene3D" id="3.30.70.1730">
    <property type="match status" value="1"/>
</dbReference>
<dbReference type="PANTHER" id="PTHR11560">
    <property type="entry name" value="39S RIBOSOMAL PROTEIN L10, MITOCHONDRIAL"/>
    <property type="match status" value="1"/>
</dbReference>
<evidence type="ECO:0000313" key="6">
    <source>
        <dbReference type="EMBL" id="OGE09703.1"/>
    </source>
</evidence>
<comment type="subunit">
    <text evidence="5">Part of the ribosomal stalk of the 50S ribosomal subunit. The N-terminus interacts with L11 and the large rRNA to form the base of the stalk. The C-terminus forms an elongated spine to which L12 dimers bind in a sequential fashion forming a multimeric L10(L12)X complex.</text>
</comment>
<dbReference type="GO" id="GO:0006412">
    <property type="term" value="P:translation"/>
    <property type="evidence" value="ECO:0007669"/>
    <property type="project" value="UniProtKB-UniRule"/>
</dbReference>
<evidence type="ECO:0000256" key="2">
    <source>
        <dbReference type="ARBA" id="ARBA00022980"/>
    </source>
</evidence>
<evidence type="ECO:0000256" key="3">
    <source>
        <dbReference type="ARBA" id="ARBA00023274"/>
    </source>
</evidence>
<keyword evidence="5" id="KW-0694">RNA-binding</keyword>
<accession>A0A1F5I021</accession>
<sequence>MSSFFRAPKDLSVQKQMMKKQQKSAREIKEEKVAAIVEKVGRAKSLTFTDYHGLAAVQIAKLRAKIKEAGGEFLVEKNTLFSRALQDTKYKIPASPARFAESRQAGRLNTKLTGPTAAILAYEDEISPIREIAASYKELGFPTFKFGFLEKNLLDATQLEKLSKLPPKDQLRAQFVGSLAYPIYGFVNILSANIRNLVSVLDQASKLTG</sequence>
<comment type="caution">
    <text evidence="6">The sequence shown here is derived from an EMBL/GenBank/DDBJ whole genome shotgun (WGS) entry which is preliminary data.</text>
</comment>
<dbReference type="GO" id="GO:0070180">
    <property type="term" value="F:large ribosomal subunit rRNA binding"/>
    <property type="evidence" value="ECO:0007669"/>
    <property type="project" value="UniProtKB-UniRule"/>
</dbReference>